<dbReference type="Pfam" id="PF13664">
    <property type="entry name" value="DUF4149"/>
    <property type="match status" value="1"/>
</dbReference>
<keyword evidence="2 5" id="KW-0812">Transmembrane</keyword>
<keyword evidence="8" id="KW-1185">Reference proteome</keyword>
<dbReference type="InterPro" id="IPR025423">
    <property type="entry name" value="TMEM205-like"/>
</dbReference>
<dbReference type="GO" id="GO:0016020">
    <property type="term" value="C:membrane"/>
    <property type="evidence" value="ECO:0007669"/>
    <property type="project" value="UniProtKB-SubCell"/>
</dbReference>
<feature type="transmembrane region" description="Helical" evidence="5">
    <location>
        <begin position="125"/>
        <end position="144"/>
    </location>
</feature>
<evidence type="ECO:0000256" key="2">
    <source>
        <dbReference type="ARBA" id="ARBA00022692"/>
    </source>
</evidence>
<reference evidence="7 8" key="1">
    <citation type="submission" date="2020-06" db="EMBL/GenBank/DDBJ databases">
        <title>Genome sequence of 2 isolates from Red Sea Mangroves.</title>
        <authorList>
            <person name="Sefrji F."/>
            <person name="Michoud G."/>
            <person name="Merlino G."/>
            <person name="Daffonchio D."/>
        </authorList>
    </citation>
    <scope>NUCLEOTIDE SEQUENCE [LARGE SCALE GENOMIC DNA]</scope>
    <source>
        <strain evidence="7 8">R1DC25</strain>
    </source>
</reference>
<accession>A0A7S8HBZ9</accession>
<dbReference type="Proteomes" id="UP000593594">
    <property type="component" value="Chromosome"/>
</dbReference>
<evidence type="ECO:0000313" key="7">
    <source>
        <dbReference type="EMBL" id="QPC43110.1"/>
    </source>
</evidence>
<proteinExistence type="predicted"/>
<feature type="transmembrane region" description="Helical" evidence="5">
    <location>
        <begin position="12"/>
        <end position="34"/>
    </location>
</feature>
<dbReference type="AlphaFoldDB" id="A0A7S8HBZ9"/>
<evidence type="ECO:0000256" key="1">
    <source>
        <dbReference type="ARBA" id="ARBA00004370"/>
    </source>
</evidence>
<dbReference type="RefSeq" id="WP_213164351.1">
    <property type="nucleotide sequence ID" value="NZ_CP058214.1"/>
</dbReference>
<feature type="transmembrane region" description="Helical" evidence="5">
    <location>
        <begin position="54"/>
        <end position="77"/>
    </location>
</feature>
<comment type="subcellular location">
    <subcellularLocation>
        <location evidence="1">Membrane</location>
    </subcellularLocation>
</comment>
<dbReference type="EMBL" id="CP058214">
    <property type="protein sequence ID" value="QPC43110.1"/>
    <property type="molecule type" value="Genomic_DNA"/>
</dbReference>
<feature type="domain" description="TMEM205-like" evidence="6">
    <location>
        <begin position="20"/>
        <end position="107"/>
    </location>
</feature>
<dbReference type="KEGG" id="kmn:HW532_10670"/>
<evidence type="ECO:0000256" key="5">
    <source>
        <dbReference type="SAM" id="Phobius"/>
    </source>
</evidence>
<keyword evidence="4 5" id="KW-0472">Membrane</keyword>
<evidence type="ECO:0000256" key="3">
    <source>
        <dbReference type="ARBA" id="ARBA00022989"/>
    </source>
</evidence>
<evidence type="ECO:0000259" key="6">
    <source>
        <dbReference type="Pfam" id="PF13664"/>
    </source>
</evidence>
<gene>
    <name evidence="7" type="ORF">HW532_10670</name>
</gene>
<protein>
    <submittedName>
        <fullName evidence="7">DUF4149 domain-containing protein</fullName>
    </submittedName>
</protein>
<sequence>MAPASAPGPWPRLTVIGLVCLWAGLVIGVSFLATPVKFGAEGLDRPVALDIGRITFAALNIAEWGLAALLALVVVLGARTQPRLIAMLAIIVILLLQTSWLLPALDERTAMVIAGKPLEPSIHHMAYGILEIAKVVALIAWAGLEARLVARGMR</sequence>
<evidence type="ECO:0000256" key="4">
    <source>
        <dbReference type="ARBA" id="ARBA00023136"/>
    </source>
</evidence>
<name>A0A7S8HBZ9_9HYPH</name>
<keyword evidence="3 5" id="KW-1133">Transmembrane helix</keyword>
<organism evidence="7 8">
    <name type="scientific">Kaustia mangrovi</name>
    <dbReference type="NCBI Taxonomy" id="2593653"/>
    <lineage>
        <taxon>Bacteria</taxon>
        <taxon>Pseudomonadati</taxon>
        <taxon>Pseudomonadota</taxon>
        <taxon>Alphaproteobacteria</taxon>
        <taxon>Hyphomicrobiales</taxon>
        <taxon>Parvibaculaceae</taxon>
        <taxon>Kaustia</taxon>
    </lineage>
</organism>
<evidence type="ECO:0000313" key="8">
    <source>
        <dbReference type="Proteomes" id="UP000593594"/>
    </source>
</evidence>
<feature type="transmembrane region" description="Helical" evidence="5">
    <location>
        <begin position="84"/>
        <end position="105"/>
    </location>
</feature>